<dbReference type="Proteomes" id="UP000225277">
    <property type="component" value="Unassembled WGS sequence"/>
</dbReference>
<dbReference type="PANTHER" id="PTHR28076">
    <property type="entry name" value="SPORULATION-SPECIFIC PROTEIN 71"/>
    <property type="match status" value="1"/>
</dbReference>
<organism evidence="3 4">
    <name type="scientific">Ramularia collo-cygni</name>
    <dbReference type="NCBI Taxonomy" id="112498"/>
    <lineage>
        <taxon>Eukaryota</taxon>
        <taxon>Fungi</taxon>
        <taxon>Dikarya</taxon>
        <taxon>Ascomycota</taxon>
        <taxon>Pezizomycotina</taxon>
        <taxon>Dothideomycetes</taxon>
        <taxon>Dothideomycetidae</taxon>
        <taxon>Mycosphaerellales</taxon>
        <taxon>Mycosphaerellaceae</taxon>
        <taxon>Ramularia</taxon>
    </lineage>
</organism>
<dbReference type="Pfam" id="PF23207">
    <property type="entry name" value="PH_SPO71"/>
    <property type="match status" value="1"/>
</dbReference>
<dbReference type="Pfam" id="PF15404">
    <property type="entry name" value="PH_4"/>
    <property type="match status" value="1"/>
</dbReference>
<gene>
    <name evidence="3" type="ORF">RCC_05622</name>
</gene>
<protein>
    <submittedName>
        <fullName evidence="3">Related to PH domain protein</fullName>
    </submittedName>
</protein>
<feature type="domain" description="PH" evidence="2">
    <location>
        <begin position="768"/>
        <end position="951"/>
    </location>
</feature>
<dbReference type="InterPro" id="IPR011993">
    <property type="entry name" value="PH-like_dom_sf"/>
</dbReference>
<dbReference type="Pfam" id="PF15407">
    <property type="entry name" value="Spo7_2_N"/>
    <property type="match status" value="1"/>
</dbReference>
<evidence type="ECO:0000256" key="1">
    <source>
        <dbReference type="SAM" id="MobiDB-lite"/>
    </source>
</evidence>
<dbReference type="InterPro" id="IPR040345">
    <property type="entry name" value="Mug56/Spo71"/>
</dbReference>
<keyword evidence="4" id="KW-1185">Reference proteome</keyword>
<dbReference type="GeneID" id="35600776"/>
<name>A0A2D3V4Z2_9PEZI</name>
<dbReference type="AlphaFoldDB" id="A0A2D3V4Z2"/>
<dbReference type="SMART" id="SM01316">
    <property type="entry name" value="Spo7_2_N"/>
    <property type="match status" value="1"/>
</dbReference>
<dbReference type="InterPro" id="IPR029217">
    <property type="entry name" value="Spo7_2_N"/>
</dbReference>
<dbReference type="InterPro" id="IPR001849">
    <property type="entry name" value="PH_domain"/>
</dbReference>
<evidence type="ECO:0000259" key="2">
    <source>
        <dbReference type="PROSITE" id="PS50003"/>
    </source>
</evidence>
<feature type="region of interest" description="Disordered" evidence="1">
    <location>
        <begin position="79"/>
        <end position="99"/>
    </location>
</feature>
<dbReference type="PROSITE" id="PS50003">
    <property type="entry name" value="PH_DOMAIN"/>
    <property type="match status" value="1"/>
</dbReference>
<dbReference type="OrthoDB" id="5579281at2759"/>
<sequence>MSRSNRGNSLPPDSFTARRLQHATPEHLHQTTRRVFIGPLPEGWLKTHRKQWYRQYTGSRGARVPSFTAAQPVVSVSHDAEEGGGADAGANGDHAAEGGAEELARQSADVIGEGLGVGTTTETALGSQTALSTTSLLHSQRDSSVSASASIRNTTIEGEDQDEGEPQPTSILQDSRIERAANGIPTPKVRFSQASKLQLRARASRLAAKGSLRSLKIKDGEMLKVDKMLVRIDITQQSLRDDYDEKLSQGVETRTLDKWREFMIVCRKHTEGDANAVLQFYQTRVIAVSEGDNVKKKPKVQMLLGAKSSKVNMYSSLDKTLCVWTTVSGRTTIYYLRAQSTATAVEWYTFLRGLLGDERPDTLQINVPDLNVSLRLDDPFGQVEAAKTLDKAAAGDDDALARAISDESGAAGAIVARCVSMLNRSPEWTDVLEGWAKDERIGLAWKRYDRLEWIHGAVEQRMYGTIAMLRTHDLELRLKDHYPVSAKGRHGSPVLEEPPPVEGFLIRLTSQQGKEQRLGKMLFKRLYFSTQNQYLVFLRPASASPPPPPKISPHVGNGTPTAKDFIDRVPLSYDIDPFPLTGKSITWVGSEPKSFETHDKAAAAEAERNANTLLVCDGFIDLCDVQTVRDFSKGAIPVDESLQSGQNVDFHAAVPNSHSEDGATAEIDEDRVLELVLTNGLVIRLQAFNKAARDIWRESLQALVAYWTQRIKADTDLYKSTREQNLKVLGIDERAEAIVGQFSHKWEVGKSYASPILYNMCGIAGCRPIHVSGVLFRKPRKHTTFTRCHVVLSNGHLLIFQDTLRKRTGKKLVHIHHERIASMSLRGSYIYSGLLTEGDLLYQNQTFDSNAPGHHTLPRIYLEDSWTSSDEDAMTTFVVWHPKSKAWFKSSKTVDDIRNTTAHEAETSSEKVKTKLTRVSQLGATGRSVVFKARSRAERDHWVLAIQNAIERLGEGEEVRLVEEGN</sequence>
<dbReference type="RefSeq" id="XP_023626657.1">
    <property type="nucleotide sequence ID" value="XM_023770889.1"/>
</dbReference>
<dbReference type="SMART" id="SM00233">
    <property type="entry name" value="PH"/>
    <property type="match status" value="3"/>
</dbReference>
<dbReference type="STRING" id="112498.A0A2D3V4Z2"/>
<dbReference type="Gene3D" id="2.30.29.30">
    <property type="entry name" value="Pleckstrin-homology domain (PH domain)/Phosphotyrosine-binding domain (PTB)"/>
    <property type="match status" value="1"/>
</dbReference>
<evidence type="ECO:0000313" key="4">
    <source>
        <dbReference type="Proteomes" id="UP000225277"/>
    </source>
</evidence>
<dbReference type="SUPFAM" id="SSF50729">
    <property type="entry name" value="PH domain-like"/>
    <property type="match status" value="1"/>
</dbReference>
<dbReference type="GO" id="GO:1902657">
    <property type="term" value="P:protein localization to prospore membrane"/>
    <property type="evidence" value="ECO:0007669"/>
    <property type="project" value="InterPro"/>
</dbReference>
<dbReference type="InterPro" id="IPR057379">
    <property type="entry name" value="PH_SPO71"/>
</dbReference>
<accession>A0A2D3V4Z2</accession>
<proteinExistence type="predicted"/>
<reference evidence="3 4" key="1">
    <citation type="submission" date="2016-03" db="EMBL/GenBank/DDBJ databases">
        <authorList>
            <person name="Ploux O."/>
        </authorList>
    </citation>
    <scope>NUCLEOTIDE SEQUENCE [LARGE SCALE GENOMIC DNA]</scope>
    <source>
        <strain evidence="3 4">URUG2</strain>
    </source>
</reference>
<dbReference type="GO" id="GO:0005628">
    <property type="term" value="C:prospore membrane"/>
    <property type="evidence" value="ECO:0007669"/>
    <property type="project" value="TreeGrafter"/>
</dbReference>
<dbReference type="PANTHER" id="PTHR28076:SF1">
    <property type="entry name" value="PROSPORE MEMBRANE ADAPTER PROTEIN SPO71"/>
    <property type="match status" value="1"/>
</dbReference>
<dbReference type="InterPro" id="IPR039486">
    <property type="entry name" value="Mug56/Spo71_PH"/>
</dbReference>
<dbReference type="EMBL" id="FJUY01000008">
    <property type="protein sequence ID" value="CZT19767.1"/>
    <property type="molecule type" value="Genomic_DNA"/>
</dbReference>
<evidence type="ECO:0000313" key="3">
    <source>
        <dbReference type="EMBL" id="CZT19767.1"/>
    </source>
</evidence>